<feature type="region of interest" description="Disordered" evidence="1">
    <location>
        <begin position="1"/>
        <end position="20"/>
    </location>
</feature>
<dbReference type="Proteomes" id="UP000243499">
    <property type="component" value="Chromosome 9"/>
</dbReference>
<sequence>MEVCTADPRPPDRRKGEVSFSLSLSSGAAAVSSRVPYGKWEHRDTCSAPPPAR</sequence>
<name>A0A2T8I432_9POAL</name>
<proteinExistence type="predicted"/>
<reference evidence="2" key="1">
    <citation type="submission" date="2018-04" db="EMBL/GenBank/DDBJ databases">
        <title>WGS assembly of Panicum hallii.</title>
        <authorList>
            <person name="Lovell J."/>
            <person name="Jenkins J."/>
            <person name="Lowry D."/>
            <person name="Mamidi S."/>
            <person name="Sreedasyam A."/>
            <person name="Weng X."/>
            <person name="Barry K."/>
            <person name="Bonette J."/>
            <person name="Campitelli B."/>
            <person name="Daum C."/>
            <person name="Gordon S."/>
            <person name="Gould B."/>
            <person name="Lipzen A."/>
            <person name="Macqueen A."/>
            <person name="Palacio-Mejia J."/>
            <person name="Plott C."/>
            <person name="Shakirov E."/>
            <person name="Shu S."/>
            <person name="Yoshinaga Y."/>
            <person name="Zane M."/>
            <person name="Rokhsar D."/>
            <person name="Grimwood J."/>
            <person name="Schmutz J."/>
            <person name="Juenger T."/>
        </authorList>
    </citation>
    <scope>NUCLEOTIDE SEQUENCE [LARGE SCALE GENOMIC DNA]</scope>
    <source>
        <strain evidence="2">FIL2</strain>
    </source>
</reference>
<organism evidence="2">
    <name type="scientific">Panicum hallii</name>
    <dbReference type="NCBI Taxonomy" id="206008"/>
    <lineage>
        <taxon>Eukaryota</taxon>
        <taxon>Viridiplantae</taxon>
        <taxon>Streptophyta</taxon>
        <taxon>Embryophyta</taxon>
        <taxon>Tracheophyta</taxon>
        <taxon>Spermatophyta</taxon>
        <taxon>Magnoliopsida</taxon>
        <taxon>Liliopsida</taxon>
        <taxon>Poales</taxon>
        <taxon>Poaceae</taxon>
        <taxon>PACMAD clade</taxon>
        <taxon>Panicoideae</taxon>
        <taxon>Panicodae</taxon>
        <taxon>Paniceae</taxon>
        <taxon>Panicinae</taxon>
        <taxon>Panicum</taxon>
        <taxon>Panicum sect. Panicum</taxon>
    </lineage>
</organism>
<protein>
    <submittedName>
        <fullName evidence="2">Uncharacterized protein</fullName>
    </submittedName>
</protein>
<gene>
    <name evidence="2" type="ORF">PAHAL_9G396800</name>
</gene>
<evidence type="ECO:0000256" key="1">
    <source>
        <dbReference type="SAM" id="MobiDB-lite"/>
    </source>
</evidence>
<dbReference type="Gramene" id="PVH32433">
    <property type="protein sequence ID" value="PVH32433"/>
    <property type="gene ID" value="PAHAL_9G396800"/>
</dbReference>
<dbReference type="AlphaFoldDB" id="A0A2T8I432"/>
<accession>A0A2T8I432</accession>
<dbReference type="EMBL" id="CM008054">
    <property type="protein sequence ID" value="PVH32433.1"/>
    <property type="molecule type" value="Genomic_DNA"/>
</dbReference>
<evidence type="ECO:0000313" key="2">
    <source>
        <dbReference type="EMBL" id="PVH32433.1"/>
    </source>
</evidence>